<proteinExistence type="predicted"/>
<organism evidence="2 3">
    <name type="scientific">Coprinellus micaceus</name>
    <name type="common">Glistening ink-cap mushroom</name>
    <name type="synonym">Coprinus micaceus</name>
    <dbReference type="NCBI Taxonomy" id="71717"/>
    <lineage>
        <taxon>Eukaryota</taxon>
        <taxon>Fungi</taxon>
        <taxon>Dikarya</taxon>
        <taxon>Basidiomycota</taxon>
        <taxon>Agaricomycotina</taxon>
        <taxon>Agaricomycetes</taxon>
        <taxon>Agaricomycetidae</taxon>
        <taxon>Agaricales</taxon>
        <taxon>Agaricineae</taxon>
        <taxon>Psathyrellaceae</taxon>
        <taxon>Coprinellus</taxon>
    </lineage>
</organism>
<sequence>MTDLTRDEMRGICPLTPSIVGRLCGPPSHHRLVSNPLRRPDPSRVSSGFREREFDSKNRTRTRSQFSASDRSALGIRAS</sequence>
<dbReference type="Proteomes" id="UP000298030">
    <property type="component" value="Unassembled WGS sequence"/>
</dbReference>
<gene>
    <name evidence="2" type="ORF">FA13DRAFT_709918</name>
</gene>
<comment type="caution">
    <text evidence="2">The sequence shown here is derived from an EMBL/GenBank/DDBJ whole genome shotgun (WGS) entry which is preliminary data.</text>
</comment>
<protein>
    <submittedName>
        <fullName evidence="2">Uncharacterized protein</fullName>
    </submittedName>
</protein>
<keyword evidence="3" id="KW-1185">Reference proteome</keyword>
<evidence type="ECO:0000256" key="1">
    <source>
        <dbReference type="SAM" id="MobiDB-lite"/>
    </source>
</evidence>
<name>A0A4Y7TVH4_COPMI</name>
<feature type="region of interest" description="Disordered" evidence="1">
    <location>
        <begin position="23"/>
        <end position="79"/>
    </location>
</feature>
<dbReference type="AlphaFoldDB" id="A0A4Y7TVH4"/>
<evidence type="ECO:0000313" key="3">
    <source>
        <dbReference type="Proteomes" id="UP000298030"/>
    </source>
</evidence>
<evidence type="ECO:0000313" key="2">
    <source>
        <dbReference type="EMBL" id="TEB37878.1"/>
    </source>
</evidence>
<reference evidence="2 3" key="1">
    <citation type="journal article" date="2019" name="Nat. Ecol. Evol.">
        <title>Megaphylogeny resolves global patterns of mushroom evolution.</title>
        <authorList>
            <person name="Varga T."/>
            <person name="Krizsan K."/>
            <person name="Foldi C."/>
            <person name="Dima B."/>
            <person name="Sanchez-Garcia M."/>
            <person name="Sanchez-Ramirez S."/>
            <person name="Szollosi G.J."/>
            <person name="Szarkandi J.G."/>
            <person name="Papp V."/>
            <person name="Albert L."/>
            <person name="Andreopoulos W."/>
            <person name="Angelini C."/>
            <person name="Antonin V."/>
            <person name="Barry K.W."/>
            <person name="Bougher N.L."/>
            <person name="Buchanan P."/>
            <person name="Buyck B."/>
            <person name="Bense V."/>
            <person name="Catcheside P."/>
            <person name="Chovatia M."/>
            <person name="Cooper J."/>
            <person name="Damon W."/>
            <person name="Desjardin D."/>
            <person name="Finy P."/>
            <person name="Geml J."/>
            <person name="Haridas S."/>
            <person name="Hughes K."/>
            <person name="Justo A."/>
            <person name="Karasinski D."/>
            <person name="Kautmanova I."/>
            <person name="Kiss B."/>
            <person name="Kocsube S."/>
            <person name="Kotiranta H."/>
            <person name="LaButti K.M."/>
            <person name="Lechner B.E."/>
            <person name="Liimatainen K."/>
            <person name="Lipzen A."/>
            <person name="Lukacs Z."/>
            <person name="Mihaltcheva S."/>
            <person name="Morgado L.N."/>
            <person name="Niskanen T."/>
            <person name="Noordeloos M.E."/>
            <person name="Ohm R.A."/>
            <person name="Ortiz-Santana B."/>
            <person name="Ovrebo C."/>
            <person name="Racz N."/>
            <person name="Riley R."/>
            <person name="Savchenko A."/>
            <person name="Shiryaev A."/>
            <person name="Soop K."/>
            <person name="Spirin V."/>
            <person name="Szebenyi C."/>
            <person name="Tomsovsky M."/>
            <person name="Tulloss R.E."/>
            <person name="Uehling J."/>
            <person name="Grigoriev I.V."/>
            <person name="Vagvolgyi C."/>
            <person name="Papp T."/>
            <person name="Martin F.M."/>
            <person name="Miettinen O."/>
            <person name="Hibbett D.S."/>
            <person name="Nagy L.G."/>
        </authorList>
    </citation>
    <scope>NUCLEOTIDE SEQUENCE [LARGE SCALE GENOMIC DNA]</scope>
    <source>
        <strain evidence="2 3">FP101781</strain>
    </source>
</reference>
<feature type="compositionally biased region" description="Basic and acidic residues" evidence="1">
    <location>
        <begin position="49"/>
        <end position="58"/>
    </location>
</feature>
<accession>A0A4Y7TVH4</accession>
<dbReference type="EMBL" id="QPFP01000003">
    <property type="protein sequence ID" value="TEB37878.1"/>
    <property type="molecule type" value="Genomic_DNA"/>
</dbReference>